<dbReference type="InterPro" id="IPR007624">
    <property type="entry name" value="RNA_pol_sigma70_r3"/>
</dbReference>
<dbReference type="NCBIfam" id="TIGR02394">
    <property type="entry name" value="rpoS_proteo"/>
    <property type="match status" value="1"/>
</dbReference>
<keyword evidence="10" id="KW-0240">DNA-directed RNA polymerase</keyword>
<evidence type="ECO:0000259" key="8">
    <source>
        <dbReference type="PROSITE" id="PS00715"/>
    </source>
</evidence>
<dbReference type="InterPro" id="IPR009042">
    <property type="entry name" value="RNA_pol_sigma70_r1_2"/>
</dbReference>
<dbReference type="GO" id="GO:0003677">
    <property type="term" value="F:DNA binding"/>
    <property type="evidence" value="ECO:0007669"/>
    <property type="project" value="UniProtKB-UniRule"/>
</dbReference>
<feature type="compositionally biased region" description="Acidic residues" evidence="7">
    <location>
        <begin position="27"/>
        <end position="60"/>
    </location>
</feature>
<protein>
    <recommendedName>
        <fullName evidence="6">RNA polymerase sigma factor RpoS</fullName>
    </recommendedName>
    <alternativeName>
        <fullName evidence="6">Sigma S</fullName>
    </alternativeName>
    <alternativeName>
        <fullName evidence="6">Sigma-38</fullName>
    </alternativeName>
</protein>
<keyword evidence="1 6" id="KW-0963">Cytoplasm</keyword>
<feature type="DNA-binding region" description="H-T-H motif" evidence="6">
    <location>
        <begin position="310"/>
        <end position="329"/>
    </location>
</feature>
<evidence type="ECO:0000259" key="9">
    <source>
        <dbReference type="PROSITE" id="PS00716"/>
    </source>
</evidence>
<dbReference type="InterPro" id="IPR013324">
    <property type="entry name" value="RNA_pol_sigma_r3/r4-like"/>
</dbReference>
<dbReference type="NCBIfam" id="NF004207">
    <property type="entry name" value="PRK05657.1"/>
    <property type="match status" value="1"/>
</dbReference>
<dbReference type="CDD" id="cd06171">
    <property type="entry name" value="Sigma70_r4"/>
    <property type="match status" value="1"/>
</dbReference>
<dbReference type="GO" id="GO:0016987">
    <property type="term" value="F:sigma factor activity"/>
    <property type="evidence" value="ECO:0007669"/>
    <property type="project" value="UniProtKB-UniRule"/>
</dbReference>
<dbReference type="Pfam" id="PF00140">
    <property type="entry name" value="Sigma70_r1_2"/>
    <property type="match status" value="1"/>
</dbReference>
<name>A0A348HGN9_9GAMM</name>
<dbReference type="InterPro" id="IPR036388">
    <property type="entry name" value="WH-like_DNA-bd_sf"/>
</dbReference>
<dbReference type="InterPro" id="IPR000943">
    <property type="entry name" value="RNA_pol_sigma70"/>
</dbReference>
<dbReference type="InterPro" id="IPR012761">
    <property type="entry name" value="RNA_pol_sigma_RpoS"/>
</dbReference>
<dbReference type="Pfam" id="PF04539">
    <property type="entry name" value="Sigma70_r3"/>
    <property type="match status" value="1"/>
</dbReference>
<dbReference type="PANTHER" id="PTHR30603:SF67">
    <property type="entry name" value="RNA POLYMERASE SIGMA FACTOR RPOS"/>
    <property type="match status" value="1"/>
</dbReference>
<feature type="region of interest" description="Sigma-70 factor domain-1" evidence="6">
    <location>
        <begin position="78"/>
        <end position="111"/>
    </location>
</feature>
<dbReference type="STRING" id="1123510.GCA_000620025_01205"/>
<dbReference type="AlphaFoldDB" id="A0A348HGN9"/>
<comment type="subunit">
    <text evidence="6">Interacts with the RNA polymerase core enzyme.</text>
</comment>
<dbReference type="HAMAP" id="MF_00959">
    <property type="entry name" value="Sigma70_RpoS"/>
    <property type="match status" value="1"/>
</dbReference>
<dbReference type="KEGG" id="zpl:ZBT109_2045"/>
<dbReference type="SUPFAM" id="SSF88659">
    <property type="entry name" value="Sigma3 and sigma4 domains of RNA polymerase sigma factors"/>
    <property type="match status" value="2"/>
</dbReference>
<evidence type="ECO:0000256" key="2">
    <source>
        <dbReference type="ARBA" id="ARBA00023015"/>
    </source>
</evidence>
<evidence type="ECO:0000256" key="3">
    <source>
        <dbReference type="ARBA" id="ARBA00023082"/>
    </source>
</evidence>
<comment type="similarity">
    <text evidence="6">Belongs to the sigma-70 factor family. RpoS subfamily.</text>
</comment>
<feature type="region of interest" description="Sigma-70 factor domain-4" evidence="6">
    <location>
        <begin position="284"/>
        <end position="337"/>
    </location>
</feature>
<feature type="region of interest" description="Disordered" evidence="7">
    <location>
        <begin position="1"/>
        <end position="60"/>
    </location>
</feature>
<keyword evidence="4 6" id="KW-0238">DNA-binding</keyword>
<keyword evidence="2 6" id="KW-0805">Transcription regulation</keyword>
<dbReference type="SUPFAM" id="SSF88946">
    <property type="entry name" value="Sigma2 domain of RNA polymerase sigma factors"/>
    <property type="match status" value="1"/>
</dbReference>
<feature type="domain" description="RNA polymerase sigma-70" evidence="9">
    <location>
        <begin position="309"/>
        <end position="335"/>
    </location>
</feature>
<dbReference type="InterPro" id="IPR014284">
    <property type="entry name" value="RNA_pol_sigma-70_dom"/>
</dbReference>
<evidence type="ECO:0000256" key="7">
    <source>
        <dbReference type="SAM" id="MobiDB-lite"/>
    </source>
</evidence>
<dbReference type="PROSITE" id="PS00715">
    <property type="entry name" value="SIGMA70_1"/>
    <property type="match status" value="1"/>
</dbReference>
<feature type="short sequence motif" description="Interaction with polymerase core subunit RpoC" evidence="6">
    <location>
        <begin position="140"/>
        <end position="143"/>
    </location>
</feature>
<feature type="domain" description="RNA polymerase sigma-70" evidence="8">
    <location>
        <begin position="140"/>
        <end position="153"/>
    </location>
</feature>
<dbReference type="GO" id="GO:0000428">
    <property type="term" value="C:DNA-directed RNA polymerase complex"/>
    <property type="evidence" value="ECO:0007669"/>
    <property type="project" value="UniProtKB-KW"/>
</dbReference>
<evidence type="ECO:0000256" key="4">
    <source>
        <dbReference type="ARBA" id="ARBA00023125"/>
    </source>
</evidence>
<dbReference type="Gene3D" id="1.10.10.10">
    <property type="entry name" value="Winged helix-like DNA-binding domain superfamily/Winged helix DNA-binding domain"/>
    <property type="match status" value="2"/>
</dbReference>
<dbReference type="EMBL" id="AP018933">
    <property type="protein sequence ID" value="BBG30791.1"/>
    <property type="molecule type" value="Genomic_DNA"/>
</dbReference>
<dbReference type="NCBIfam" id="TIGR02937">
    <property type="entry name" value="sigma70-ECF"/>
    <property type="match status" value="1"/>
</dbReference>
<comment type="function">
    <text evidence="6">Sigma factors are initiation factors that promote the attachment of RNA polymerase to specific initiation sites and are then released. This sigma factor is the master transcriptional regulator of the stationary phase and the general stress response.</text>
</comment>
<dbReference type="InterPro" id="IPR007630">
    <property type="entry name" value="RNA_pol_sigma70_r4"/>
</dbReference>
<dbReference type="PANTHER" id="PTHR30603">
    <property type="entry name" value="RNA POLYMERASE SIGMA FACTOR RPO"/>
    <property type="match status" value="1"/>
</dbReference>
<organism evidence="10 11">
    <name type="scientific">Zymobacter palmae</name>
    <dbReference type="NCBI Taxonomy" id="33074"/>
    <lineage>
        <taxon>Bacteria</taxon>
        <taxon>Pseudomonadati</taxon>
        <taxon>Pseudomonadota</taxon>
        <taxon>Gammaproteobacteria</taxon>
        <taxon>Oceanospirillales</taxon>
        <taxon>Halomonadaceae</taxon>
        <taxon>Zymobacter group</taxon>
        <taxon>Zymobacter</taxon>
    </lineage>
</organism>
<dbReference type="PRINTS" id="PR00046">
    <property type="entry name" value="SIGMA70FCT"/>
</dbReference>
<dbReference type="Gene3D" id="1.10.601.10">
    <property type="entry name" value="RNA Polymerase Primary Sigma Factor"/>
    <property type="match status" value="1"/>
</dbReference>
<feature type="region of interest" description="Sigma-70 factor domain-3" evidence="6">
    <location>
        <begin position="196"/>
        <end position="271"/>
    </location>
</feature>
<dbReference type="Pfam" id="PF04542">
    <property type="entry name" value="Sigma70_r2"/>
    <property type="match status" value="1"/>
</dbReference>
<proteinExistence type="inferred from homology"/>
<evidence type="ECO:0000256" key="6">
    <source>
        <dbReference type="HAMAP-Rule" id="MF_00959"/>
    </source>
</evidence>
<accession>A0A348HGN9</accession>
<dbReference type="GO" id="GO:0005737">
    <property type="term" value="C:cytoplasm"/>
    <property type="evidence" value="ECO:0007669"/>
    <property type="project" value="UniProtKB-SubCell"/>
</dbReference>
<dbReference type="InterPro" id="IPR013325">
    <property type="entry name" value="RNA_pol_sigma_r2"/>
</dbReference>
<gene>
    <name evidence="6" type="primary">rpoS</name>
    <name evidence="10" type="ORF">ZBT109_2045</name>
</gene>
<sequence>MKGNMTMNVVEREVTHKKRPVSPRTTEEDDNLDMVEELEADDSEDIDAADAVADDESENEAFEKALHREERQSTSSLDPTQIYLNEIGFSPLLSPEEEVFYGRLARKGDPAGRQRMIESNLRLVVKISRRYLNRGLSLLDLIEEGNLGLIRAVEKFDPERGFRFSTYATWWIRQTIERALMNQTRTIRLPIHVVKELNVYLRAARELTQKLDHEATPEDIATYLDRPVASVKRMLGLNERISSVDYPVGSDSDKPLIDTIADDGIAGPESDLVHHDMKAHVDAWLSELSDKQKEVVMRRFGLRGYESATLEEVGDEIGLTRERVRQIQVEALKKLRRMLEGRGLSLDTIFE</sequence>
<evidence type="ECO:0000313" key="10">
    <source>
        <dbReference type="EMBL" id="BBG30791.1"/>
    </source>
</evidence>
<keyword evidence="11" id="KW-1185">Reference proteome</keyword>
<keyword evidence="5 6" id="KW-0804">Transcription</keyword>
<evidence type="ECO:0000313" key="11">
    <source>
        <dbReference type="Proteomes" id="UP000267342"/>
    </source>
</evidence>
<dbReference type="InterPro" id="IPR007627">
    <property type="entry name" value="RNA_pol_sigma70_r2"/>
</dbReference>
<reference evidence="10 11" key="1">
    <citation type="submission" date="2018-09" db="EMBL/GenBank/DDBJ databases">
        <title>Zymobacter palmae IAM14233 (=T109) whole genome analysis.</title>
        <authorList>
            <person name="Yanase H."/>
        </authorList>
    </citation>
    <scope>NUCLEOTIDE SEQUENCE [LARGE SCALE GENOMIC DNA]</scope>
    <source>
        <strain evidence="10 11">IAM14233</strain>
    </source>
</reference>
<comment type="subcellular location">
    <subcellularLocation>
        <location evidence="6">Cytoplasm</location>
    </subcellularLocation>
</comment>
<dbReference type="Proteomes" id="UP000267342">
    <property type="component" value="Chromosome"/>
</dbReference>
<dbReference type="GO" id="GO:0006352">
    <property type="term" value="P:DNA-templated transcription initiation"/>
    <property type="evidence" value="ECO:0007669"/>
    <property type="project" value="UniProtKB-UniRule"/>
</dbReference>
<dbReference type="PROSITE" id="PS00716">
    <property type="entry name" value="SIGMA70_2"/>
    <property type="match status" value="1"/>
</dbReference>
<dbReference type="Pfam" id="PF04545">
    <property type="entry name" value="Sigma70_r4"/>
    <property type="match status" value="1"/>
</dbReference>
<dbReference type="FunFam" id="1.10.601.10:FF:000001">
    <property type="entry name" value="RNA polymerase sigma factor SigA"/>
    <property type="match status" value="1"/>
</dbReference>
<evidence type="ECO:0000256" key="5">
    <source>
        <dbReference type="ARBA" id="ARBA00023163"/>
    </source>
</evidence>
<feature type="region of interest" description="Sigma-70 factor domain-2" evidence="6">
    <location>
        <begin position="116"/>
        <end position="186"/>
    </location>
</feature>
<keyword evidence="3 6" id="KW-0731">Sigma factor</keyword>
<evidence type="ECO:0000256" key="1">
    <source>
        <dbReference type="ARBA" id="ARBA00022490"/>
    </source>
</evidence>
<dbReference type="InterPro" id="IPR050239">
    <property type="entry name" value="Sigma-70_RNA_pol_init_factors"/>
</dbReference>